<name>A0A4V3XEQ0_9AGAM</name>
<sequence length="264" mass="29214">MLRTCFTQSARSVTTPSLPAPSCARSSIHTSSILNAVSQRKRQTRLTKQANLNKRTELQQRAAAQRPHVVLGTRPGDESKWTSCDLARVLVSPEELAPTSTPSTIPLISGDVKVPSTLNYGLGEEEKRLLFVHLPLATADSSTLREREMRGAGFDMALFHDEQLRDGIDRANQLARLVDLRNANARGIAYENRKRVIAEFSEPGKPNDTGRPEVQGMSGNLSTRIRSLERSDRVSGEEVSPDRHLDRCFSPTSVQVSCILSSFY</sequence>
<comment type="caution">
    <text evidence="2">The sequence shown here is derived from an EMBL/GenBank/DDBJ whole genome shotgun (WGS) entry which is preliminary data.</text>
</comment>
<protein>
    <submittedName>
        <fullName evidence="2">Uncharacterized protein</fullName>
    </submittedName>
</protein>
<gene>
    <name evidence="2" type="ORF">EW146_g5855</name>
</gene>
<feature type="region of interest" description="Disordered" evidence="1">
    <location>
        <begin position="1"/>
        <end position="25"/>
    </location>
</feature>
<dbReference type="AlphaFoldDB" id="A0A4V3XEQ0"/>
<evidence type="ECO:0000313" key="3">
    <source>
        <dbReference type="Proteomes" id="UP000310158"/>
    </source>
</evidence>
<feature type="compositionally biased region" description="Basic and acidic residues" evidence="1">
    <location>
        <begin position="226"/>
        <end position="243"/>
    </location>
</feature>
<dbReference type="Gene3D" id="1.10.287.10">
    <property type="entry name" value="S15/NS1, RNA-binding"/>
    <property type="match status" value="1"/>
</dbReference>
<dbReference type="OrthoDB" id="441444at2759"/>
<evidence type="ECO:0000256" key="1">
    <source>
        <dbReference type="SAM" id="MobiDB-lite"/>
    </source>
</evidence>
<organism evidence="2 3">
    <name type="scientific">Bondarzewia mesenterica</name>
    <dbReference type="NCBI Taxonomy" id="1095465"/>
    <lineage>
        <taxon>Eukaryota</taxon>
        <taxon>Fungi</taxon>
        <taxon>Dikarya</taxon>
        <taxon>Basidiomycota</taxon>
        <taxon>Agaricomycotina</taxon>
        <taxon>Agaricomycetes</taxon>
        <taxon>Russulales</taxon>
        <taxon>Bondarzewiaceae</taxon>
        <taxon>Bondarzewia</taxon>
    </lineage>
</organism>
<evidence type="ECO:0000313" key="2">
    <source>
        <dbReference type="EMBL" id="THH14483.1"/>
    </source>
</evidence>
<reference evidence="2 3" key="1">
    <citation type="submission" date="2019-02" db="EMBL/GenBank/DDBJ databases">
        <title>Genome sequencing of the rare red list fungi Bondarzewia mesenterica.</title>
        <authorList>
            <person name="Buettner E."/>
            <person name="Kellner H."/>
        </authorList>
    </citation>
    <scope>NUCLEOTIDE SEQUENCE [LARGE SCALE GENOMIC DNA]</scope>
    <source>
        <strain evidence="2 3">DSM 108281</strain>
    </source>
</reference>
<dbReference type="EMBL" id="SGPL01000274">
    <property type="protein sequence ID" value="THH14483.1"/>
    <property type="molecule type" value="Genomic_DNA"/>
</dbReference>
<feature type="compositionally biased region" description="Polar residues" evidence="1">
    <location>
        <begin position="1"/>
        <end position="17"/>
    </location>
</feature>
<feature type="region of interest" description="Disordered" evidence="1">
    <location>
        <begin position="199"/>
        <end position="243"/>
    </location>
</feature>
<dbReference type="Proteomes" id="UP000310158">
    <property type="component" value="Unassembled WGS sequence"/>
</dbReference>
<accession>A0A4V3XEQ0</accession>
<keyword evidence="3" id="KW-1185">Reference proteome</keyword>
<proteinExistence type="predicted"/>